<dbReference type="RefSeq" id="WP_053670220.1">
    <property type="nucleotide sequence ID" value="NZ_JBHMDI010000143.1"/>
</dbReference>
<comment type="caution">
    <text evidence="1">The sequence shown here is derived from an EMBL/GenBank/DDBJ whole genome shotgun (WGS) entry which is preliminary data.</text>
</comment>
<gene>
    <name evidence="1" type="ORF">ACFFUA_31610</name>
</gene>
<keyword evidence="2" id="KW-1185">Reference proteome</keyword>
<protein>
    <submittedName>
        <fullName evidence="1">Uncharacterized protein</fullName>
    </submittedName>
</protein>
<organism evidence="1 2">
    <name type="scientific">Streptomyces heliomycini</name>
    <dbReference type="NCBI Taxonomy" id="284032"/>
    <lineage>
        <taxon>Bacteria</taxon>
        <taxon>Bacillati</taxon>
        <taxon>Actinomycetota</taxon>
        <taxon>Actinomycetes</taxon>
        <taxon>Kitasatosporales</taxon>
        <taxon>Streptomycetaceae</taxon>
        <taxon>Streptomyces</taxon>
    </lineage>
</organism>
<dbReference type="EMBL" id="JBHMDI010000143">
    <property type="protein sequence ID" value="MFB9351910.1"/>
    <property type="molecule type" value="Genomic_DNA"/>
</dbReference>
<evidence type="ECO:0000313" key="1">
    <source>
        <dbReference type="EMBL" id="MFB9351910.1"/>
    </source>
</evidence>
<dbReference type="Proteomes" id="UP001589753">
    <property type="component" value="Unassembled WGS sequence"/>
</dbReference>
<proteinExistence type="predicted"/>
<sequence>MSKATADGKPSYRVGPGHAAFAQRPAEAYGAAYGEAEPARAVRAPEPLSTVLGALGPPVTEP</sequence>
<reference evidence="1 2" key="1">
    <citation type="submission" date="2024-09" db="EMBL/GenBank/DDBJ databases">
        <authorList>
            <person name="Sun Q."/>
            <person name="Mori K."/>
        </authorList>
    </citation>
    <scope>NUCLEOTIDE SEQUENCE [LARGE SCALE GENOMIC DNA]</scope>
    <source>
        <strain evidence="1 2">JCM 9767</strain>
    </source>
</reference>
<name>A0ABV5LID0_9ACTN</name>
<accession>A0ABV5LID0</accession>
<evidence type="ECO:0000313" key="2">
    <source>
        <dbReference type="Proteomes" id="UP001589753"/>
    </source>
</evidence>